<evidence type="ECO:0000259" key="13">
    <source>
        <dbReference type="PROSITE" id="PS50876"/>
    </source>
</evidence>
<accession>A0A8C4VRT2</accession>
<dbReference type="AlphaFoldDB" id="A0A8C4VRT2"/>
<keyword evidence="3" id="KW-0548">Nucleotidyltransferase</keyword>
<dbReference type="Pfam" id="PF00665">
    <property type="entry name" value="rve"/>
    <property type="match status" value="1"/>
</dbReference>
<evidence type="ECO:0000259" key="17">
    <source>
        <dbReference type="PROSITE" id="PS51027"/>
    </source>
</evidence>
<dbReference type="PROSITE" id="PS50879">
    <property type="entry name" value="RNASE_H_1"/>
    <property type="match status" value="1"/>
</dbReference>
<evidence type="ECO:0000259" key="15">
    <source>
        <dbReference type="PROSITE" id="PS50879"/>
    </source>
</evidence>
<keyword evidence="11" id="KW-0863">Zinc-finger</keyword>
<feature type="DNA-binding region" description="Integrase-type" evidence="12">
    <location>
        <begin position="803"/>
        <end position="850"/>
    </location>
</feature>
<evidence type="ECO:0000256" key="10">
    <source>
        <dbReference type="ARBA" id="ARBA00023125"/>
    </source>
</evidence>
<dbReference type="GO" id="GO:0003964">
    <property type="term" value="F:RNA-directed DNA polymerase activity"/>
    <property type="evidence" value="ECO:0007669"/>
    <property type="project" value="UniProtKB-KW"/>
</dbReference>
<reference evidence="18" key="3">
    <citation type="submission" date="2025-09" db="UniProtKB">
        <authorList>
            <consortium name="Ensembl"/>
        </authorList>
    </citation>
    <scope>IDENTIFICATION</scope>
</reference>
<evidence type="ECO:0000256" key="8">
    <source>
        <dbReference type="ARBA" id="ARBA00022908"/>
    </source>
</evidence>
<dbReference type="PROSITE" id="PS51027">
    <property type="entry name" value="INTEGRASE_DBD"/>
    <property type="match status" value="1"/>
</dbReference>
<dbReference type="InterPro" id="IPR002156">
    <property type="entry name" value="RNaseH_domain"/>
</dbReference>
<dbReference type="InterPro" id="IPR010661">
    <property type="entry name" value="RVT_thumb"/>
</dbReference>
<dbReference type="InterPro" id="IPR036862">
    <property type="entry name" value="Integrase_C_dom_sf_retrovir"/>
</dbReference>
<dbReference type="InterPro" id="IPR001584">
    <property type="entry name" value="Integrase_cat-core"/>
</dbReference>
<evidence type="ECO:0000313" key="18">
    <source>
        <dbReference type="Ensembl" id="ENSGEVP00005003209.1"/>
    </source>
</evidence>
<dbReference type="CDD" id="cd01645">
    <property type="entry name" value="RT_Rtv"/>
    <property type="match status" value="1"/>
</dbReference>
<evidence type="ECO:0000256" key="6">
    <source>
        <dbReference type="ARBA" id="ARBA00022759"/>
    </source>
</evidence>
<dbReference type="Pfam" id="PF00552">
    <property type="entry name" value="IN_DBD_C"/>
    <property type="match status" value="1"/>
</dbReference>
<evidence type="ECO:0000256" key="12">
    <source>
        <dbReference type="PROSITE-ProRule" id="PRU00506"/>
    </source>
</evidence>
<dbReference type="Pfam" id="PF00078">
    <property type="entry name" value="RVT_1"/>
    <property type="match status" value="1"/>
</dbReference>
<dbReference type="Pfam" id="PF02022">
    <property type="entry name" value="Integrase_Zn"/>
    <property type="match status" value="1"/>
</dbReference>
<dbReference type="OrthoDB" id="9048509at2759"/>
<feature type="domain" description="Integrase-type" evidence="17">
    <location>
        <begin position="803"/>
        <end position="850"/>
    </location>
</feature>
<dbReference type="PANTHER" id="PTHR41694">
    <property type="entry name" value="ENDOGENOUS RETROVIRUS GROUP K MEMBER POL PROTEIN"/>
    <property type="match status" value="1"/>
</dbReference>
<dbReference type="Gene3D" id="1.10.10.200">
    <property type="match status" value="1"/>
</dbReference>
<dbReference type="GeneTree" id="ENSGT00670000098165"/>
<dbReference type="PANTHER" id="PTHR41694:SF3">
    <property type="entry name" value="RNA-DIRECTED DNA POLYMERASE-RELATED"/>
    <property type="match status" value="1"/>
</dbReference>
<dbReference type="GO" id="GO:0003677">
    <property type="term" value="F:DNA binding"/>
    <property type="evidence" value="ECO:0007669"/>
    <property type="project" value="UniProtKB-KW"/>
</dbReference>
<keyword evidence="7" id="KW-0378">Hydrolase</keyword>
<keyword evidence="2" id="KW-0808">Transferase</keyword>
<keyword evidence="9" id="KW-0695">RNA-directed DNA polymerase</keyword>
<evidence type="ECO:0000256" key="3">
    <source>
        <dbReference type="ARBA" id="ARBA00022695"/>
    </source>
</evidence>
<sequence>MAAASTALALSWKPHSPVWVEQWPLPAEKLAALNALVQEQCTARHLEPTTSPYNTPVFVIRKKSGKWRLLHDLRAINKILEPMGPLQCGSPNPNLIPQGFQLAVIDLKDCFFSIPLQNQDKKYFAFTVPVLNNFCPTQRYQWTVLPQGMLNSPTLCQHYVNTALTPFRQKFPSLLVYHYMDDILVAAPVLPKEWLSHLTSSLQGYGLQIAPEKVQIHEPFQYLGHKLHATYSVPILPSLHLPNPVTYVVLQQLLGAINWLRPYYQITTQTLRPLFMALTQGKHPSDLIILSTEQLAVLTALNQFLAQRWVDRACENVPPKLICLCDTLQPCAIVAQEPAAAPLHILEWLYLPHSPPNTLSPLELMIAQLITKGRHRCRALFALDPVEIVLPLPLRSTESALAFSDALQLALAGFVGSLSYHTNKDPRLHAIRHIPTKFRNLCQHTPIADALTVFTDGSPTRGVVSWRSDTQWHSKFTTPQTSPQRAELAALCLAFSYFPNIPLNVITDSLYVANVGTAIAGSYVTPLMERSLLALFLTLQQLLRARTHPFFIAHIRSHLPLPGMLSEGNAYADAQVRISWVYSPTSSHAFHHQNAKALAHQFSIPLDEAKAVVQQCPQCSSLHSYPPTGVNPRGLGANQLWQMDVTRFPPFSPWHFLHVTVDTYSGYLWATPHKGERVRHVINHFVRCFFVMGIPAKLKTNNGPAYCSQQFAAFCSRWGVVHTFGIPYNSQGQAIVERANRTLKTALLQQKTKEGIPPTLPDKEEWLAHVLYTINHLNLVFDGTHYVSRLQKHFRCKEELPAPKVTYRQLPGTTWSAPVPLITWGRGYAAVSTPQGPVWVPARYIRPWKEDPTCNPQHGMAPGP</sequence>
<evidence type="ECO:0000256" key="11">
    <source>
        <dbReference type="PROSITE-ProRule" id="PRU00450"/>
    </source>
</evidence>
<dbReference type="GO" id="GO:0035613">
    <property type="term" value="F:RNA stem-loop binding"/>
    <property type="evidence" value="ECO:0007669"/>
    <property type="project" value="TreeGrafter"/>
</dbReference>
<dbReference type="GO" id="GO:0008270">
    <property type="term" value="F:zinc ion binding"/>
    <property type="evidence" value="ECO:0007669"/>
    <property type="project" value="UniProtKB-KW"/>
</dbReference>
<dbReference type="Gene3D" id="3.10.10.10">
    <property type="entry name" value="HIV Type 1 Reverse Transcriptase, subunit A, domain 1"/>
    <property type="match status" value="1"/>
</dbReference>
<evidence type="ECO:0000259" key="14">
    <source>
        <dbReference type="PROSITE" id="PS50878"/>
    </source>
</evidence>
<keyword evidence="5" id="KW-0479">Metal-binding</keyword>
<feature type="domain" description="Integrase catalytic" evidence="16">
    <location>
        <begin position="628"/>
        <end position="797"/>
    </location>
</feature>
<dbReference type="InterPro" id="IPR001037">
    <property type="entry name" value="Integrase_C_retrovir"/>
</dbReference>
<dbReference type="Proteomes" id="UP000694390">
    <property type="component" value="Chromosome 2"/>
</dbReference>
<dbReference type="SUPFAM" id="SSF53098">
    <property type="entry name" value="Ribonuclease H-like"/>
    <property type="match status" value="2"/>
</dbReference>
<keyword evidence="6" id="KW-0255">Endonuclease</keyword>
<evidence type="ECO:0000256" key="5">
    <source>
        <dbReference type="ARBA" id="ARBA00022723"/>
    </source>
</evidence>
<dbReference type="InterPro" id="IPR000477">
    <property type="entry name" value="RT_dom"/>
</dbReference>
<reference evidence="18" key="2">
    <citation type="submission" date="2025-08" db="UniProtKB">
        <authorList>
            <consortium name="Ensembl"/>
        </authorList>
    </citation>
    <scope>IDENTIFICATION</scope>
</reference>
<keyword evidence="10" id="KW-0238">DNA-binding</keyword>
<dbReference type="Gene3D" id="3.30.70.270">
    <property type="match status" value="2"/>
</dbReference>
<feature type="domain" description="RNase H type-1" evidence="15">
    <location>
        <begin position="447"/>
        <end position="581"/>
    </location>
</feature>
<evidence type="ECO:0000256" key="9">
    <source>
        <dbReference type="ARBA" id="ARBA00022918"/>
    </source>
</evidence>
<dbReference type="InterPro" id="IPR017856">
    <property type="entry name" value="Integrase-like_N"/>
</dbReference>
<organism evidence="18 19">
    <name type="scientific">Gopherus evgoodei</name>
    <name type="common">Goodes thornscrub tortoise</name>
    <dbReference type="NCBI Taxonomy" id="1825980"/>
    <lineage>
        <taxon>Eukaryota</taxon>
        <taxon>Metazoa</taxon>
        <taxon>Chordata</taxon>
        <taxon>Craniata</taxon>
        <taxon>Vertebrata</taxon>
        <taxon>Euteleostomi</taxon>
        <taxon>Archelosauria</taxon>
        <taxon>Testudinata</taxon>
        <taxon>Testudines</taxon>
        <taxon>Cryptodira</taxon>
        <taxon>Durocryptodira</taxon>
        <taxon>Testudinoidea</taxon>
        <taxon>Testudinidae</taxon>
        <taxon>Gopherus</taxon>
    </lineage>
</organism>
<keyword evidence="11" id="KW-0862">Zinc</keyword>
<evidence type="ECO:0000313" key="19">
    <source>
        <dbReference type="Proteomes" id="UP000694390"/>
    </source>
</evidence>
<dbReference type="Gene3D" id="3.30.420.10">
    <property type="entry name" value="Ribonuclease H-like superfamily/Ribonuclease H"/>
    <property type="match status" value="2"/>
</dbReference>
<keyword evidence="4" id="KW-0540">Nuclease</keyword>
<evidence type="ECO:0000256" key="7">
    <source>
        <dbReference type="ARBA" id="ARBA00022801"/>
    </source>
</evidence>
<proteinExistence type="inferred from homology"/>
<reference evidence="18" key="1">
    <citation type="submission" date="2019-06" db="EMBL/GenBank/DDBJ databases">
        <title>G10K-VGP Goodes thornscrub tortoise genome, primary haplotype.</title>
        <authorList>
            <person name="Murphy B."/>
            <person name="Edwards T."/>
            <person name="Rhie A."/>
            <person name="Koren S."/>
            <person name="Phillippy A."/>
            <person name="Fedrigo O."/>
            <person name="Haase B."/>
            <person name="Mountcastle J."/>
            <person name="Lewin H."/>
            <person name="Damas J."/>
            <person name="Howe K."/>
            <person name="Formenti G."/>
            <person name="Myers G."/>
            <person name="Durbin R."/>
            <person name="Jarvis E.D."/>
        </authorList>
    </citation>
    <scope>NUCLEOTIDE SEQUENCE [LARGE SCALE GENOMIC DNA]</scope>
</reference>
<comment type="similarity">
    <text evidence="1">Belongs to the beta type-B retroviral polymerase family. HERV class-II K(HML-2) pol subfamily.</text>
</comment>
<dbReference type="SUPFAM" id="SSF56672">
    <property type="entry name" value="DNA/RNA polymerases"/>
    <property type="match status" value="1"/>
</dbReference>
<dbReference type="Ensembl" id="ENSGEVT00005003358.1">
    <property type="protein sequence ID" value="ENSGEVP00005003209.1"/>
    <property type="gene ID" value="ENSGEVG00005002354.1"/>
</dbReference>
<dbReference type="InterPro" id="IPR043502">
    <property type="entry name" value="DNA/RNA_pol_sf"/>
</dbReference>
<evidence type="ECO:0000256" key="2">
    <source>
        <dbReference type="ARBA" id="ARBA00022679"/>
    </source>
</evidence>
<dbReference type="GO" id="GO:0004523">
    <property type="term" value="F:RNA-DNA hybrid ribonuclease activity"/>
    <property type="evidence" value="ECO:0007669"/>
    <property type="project" value="InterPro"/>
</dbReference>
<dbReference type="Pfam" id="PF06817">
    <property type="entry name" value="RVT_thumb"/>
    <property type="match status" value="1"/>
</dbReference>
<dbReference type="InterPro" id="IPR003308">
    <property type="entry name" value="Integrase_Zn-bd_dom_N"/>
</dbReference>
<dbReference type="PROSITE" id="PS50878">
    <property type="entry name" value="RT_POL"/>
    <property type="match status" value="1"/>
</dbReference>
<evidence type="ECO:0000256" key="1">
    <source>
        <dbReference type="ARBA" id="ARBA00010879"/>
    </source>
</evidence>
<dbReference type="InterPro" id="IPR043128">
    <property type="entry name" value="Rev_trsase/Diguanyl_cyclase"/>
</dbReference>
<feature type="domain" description="Reverse transcriptase" evidence="14">
    <location>
        <begin position="41"/>
        <end position="227"/>
    </location>
</feature>
<dbReference type="SUPFAM" id="SSF46919">
    <property type="entry name" value="N-terminal Zn binding domain of HIV integrase"/>
    <property type="match status" value="1"/>
</dbReference>
<dbReference type="SUPFAM" id="SSF50122">
    <property type="entry name" value="DNA-binding domain of retroviral integrase"/>
    <property type="match status" value="1"/>
</dbReference>
<keyword evidence="8" id="KW-0229">DNA integration</keyword>
<evidence type="ECO:0000259" key="16">
    <source>
        <dbReference type="PROSITE" id="PS50994"/>
    </source>
</evidence>
<dbReference type="Pfam" id="PF00075">
    <property type="entry name" value="RNase_H"/>
    <property type="match status" value="1"/>
</dbReference>
<dbReference type="PROSITE" id="PS50994">
    <property type="entry name" value="INTEGRASE"/>
    <property type="match status" value="1"/>
</dbReference>
<feature type="domain" description="Integrase-type" evidence="13">
    <location>
        <begin position="579"/>
        <end position="620"/>
    </location>
</feature>
<protein>
    <submittedName>
        <fullName evidence="18">Uncharacterized protein</fullName>
    </submittedName>
</protein>
<dbReference type="Gene3D" id="2.30.30.10">
    <property type="entry name" value="Integrase, C-terminal domain superfamily, retroviral"/>
    <property type="match status" value="1"/>
</dbReference>
<dbReference type="PROSITE" id="PS50876">
    <property type="entry name" value="ZF_INTEGRASE"/>
    <property type="match status" value="1"/>
</dbReference>
<keyword evidence="19" id="KW-1185">Reference proteome</keyword>
<name>A0A8C4VRT2_9SAUR</name>
<evidence type="ECO:0000256" key="4">
    <source>
        <dbReference type="ARBA" id="ARBA00022722"/>
    </source>
</evidence>
<dbReference type="InterPro" id="IPR012337">
    <property type="entry name" value="RNaseH-like_sf"/>
</dbReference>
<dbReference type="InterPro" id="IPR036397">
    <property type="entry name" value="RNaseH_sf"/>
</dbReference>
<dbReference type="GO" id="GO:0015074">
    <property type="term" value="P:DNA integration"/>
    <property type="evidence" value="ECO:0007669"/>
    <property type="project" value="UniProtKB-KW"/>
</dbReference>